<sequence>MDDRIKVLLVSRCSSGVSGRFVGNGNGEGVSNSLRDARVNGAIARPPGFDMDWVSNLRWRSSASAMSHSIWDSVHGGILFSCNINSTTYER</sequence>
<reference evidence="1 2" key="1">
    <citation type="submission" date="2015-12" db="EMBL/GenBank/DDBJ databases">
        <title>Draft genome sequence of Moniliophthora roreri, the causal agent of frosty pod rot of cacao.</title>
        <authorList>
            <person name="Aime M.C."/>
            <person name="Diaz-Valderrama J.R."/>
            <person name="Kijpornyongpan T."/>
            <person name="Phillips-Mora W."/>
        </authorList>
    </citation>
    <scope>NUCLEOTIDE SEQUENCE [LARGE SCALE GENOMIC DNA]</scope>
    <source>
        <strain evidence="1 2">MCA 2952</strain>
    </source>
</reference>
<proteinExistence type="predicted"/>
<gene>
    <name evidence="1" type="ORF">WG66_792</name>
</gene>
<dbReference type="Proteomes" id="UP000054988">
    <property type="component" value="Unassembled WGS sequence"/>
</dbReference>
<name>A0A0W0GDM0_MONRR</name>
<protein>
    <submittedName>
        <fullName evidence="1">Uncharacterized protein</fullName>
    </submittedName>
</protein>
<evidence type="ECO:0000313" key="2">
    <source>
        <dbReference type="Proteomes" id="UP000054988"/>
    </source>
</evidence>
<evidence type="ECO:0000313" key="1">
    <source>
        <dbReference type="EMBL" id="KTB46631.1"/>
    </source>
</evidence>
<comment type="caution">
    <text evidence="1">The sequence shown here is derived from an EMBL/GenBank/DDBJ whole genome shotgun (WGS) entry which is preliminary data.</text>
</comment>
<dbReference type="EMBL" id="LATX01000301">
    <property type="protein sequence ID" value="KTB46631.1"/>
    <property type="molecule type" value="Genomic_DNA"/>
</dbReference>
<dbReference type="AlphaFoldDB" id="A0A0W0GDM0"/>
<accession>A0A0W0GDM0</accession>
<organism evidence="1 2">
    <name type="scientific">Moniliophthora roreri</name>
    <name type="common">Frosty pod rot fungus</name>
    <name type="synonym">Monilia roreri</name>
    <dbReference type="NCBI Taxonomy" id="221103"/>
    <lineage>
        <taxon>Eukaryota</taxon>
        <taxon>Fungi</taxon>
        <taxon>Dikarya</taxon>
        <taxon>Basidiomycota</taxon>
        <taxon>Agaricomycotina</taxon>
        <taxon>Agaricomycetes</taxon>
        <taxon>Agaricomycetidae</taxon>
        <taxon>Agaricales</taxon>
        <taxon>Marasmiineae</taxon>
        <taxon>Marasmiaceae</taxon>
        <taxon>Moniliophthora</taxon>
    </lineage>
</organism>